<evidence type="ECO:0000256" key="2">
    <source>
        <dbReference type="SAM" id="SignalP"/>
    </source>
</evidence>
<dbReference type="PANTHER" id="PTHR35015:SF4">
    <property type="entry name" value="PROTEIN CBR-OSM-7"/>
    <property type="match status" value="1"/>
</dbReference>
<feature type="region of interest" description="Disordered" evidence="1">
    <location>
        <begin position="295"/>
        <end position="316"/>
    </location>
</feature>
<reference evidence="3 4" key="1">
    <citation type="journal article" date="2015" name="Genome Biol.">
        <title>Comparative genomics of Steinernema reveals deeply conserved gene regulatory networks.</title>
        <authorList>
            <person name="Dillman A.R."/>
            <person name="Macchietto M."/>
            <person name="Porter C.F."/>
            <person name="Rogers A."/>
            <person name="Williams B."/>
            <person name="Antoshechkin I."/>
            <person name="Lee M.M."/>
            <person name="Goodwin Z."/>
            <person name="Lu X."/>
            <person name="Lewis E.E."/>
            <person name="Goodrich-Blair H."/>
            <person name="Stock S.P."/>
            <person name="Adams B.J."/>
            <person name="Sternberg P.W."/>
            <person name="Mortazavi A."/>
        </authorList>
    </citation>
    <scope>NUCLEOTIDE SEQUENCE [LARGE SCALE GENOMIC DNA]</scope>
    <source>
        <strain evidence="3 4">ALL</strain>
    </source>
</reference>
<evidence type="ECO:0000256" key="1">
    <source>
        <dbReference type="SAM" id="MobiDB-lite"/>
    </source>
</evidence>
<keyword evidence="2" id="KW-0732">Signal</keyword>
<dbReference type="GO" id="GO:0045747">
    <property type="term" value="P:positive regulation of Notch signaling pathway"/>
    <property type="evidence" value="ECO:0007669"/>
    <property type="project" value="TreeGrafter"/>
</dbReference>
<organism evidence="3 4">
    <name type="scientific">Steinernema carpocapsae</name>
    <name type="common">Entomopathogenic nematode</name>
    <dbReference type="NCBI Taxonomy" id="34508"/>
    <lineage>
        <taxon>Eukaryota</taxon>
        <taxon>Metazoa</taxon>
        <taxon>Ecdysozoa</taxon>
        <taxon>Nematoda</taxon>
        <taxon>Chromadorea</taxon>
        <taxon>Rhabditida</taxon>
        <taxon>Tylenchina</taxon>
        <taxon>Panagrolaimomorpha</taxon>
        <taxon>Strongyloidoidea</taxon>
        <taxon>Steinernematidae</taxon>
        <taxon>Steinernema</taxon>
    </lineage>
</organism>
<comment type="caution">
    <text evidence="3">The sequence shown here is derived from an EMBL/GenBank/DDBJ whole genome shotgun (WGS) entry which is preliminary data.</text>
</comment>
<dbReference type="InterPro" id="IPR053124">
    <property type="entry name" value="Notch_signaling_modulators"/>
</dbReference>
<accession>A0A4V6YSY6</accession>
<dbReference type="AlphaFoldDB" id="A0A4V6YSY6"/>
<dbReference type="OrthoDB" id="5816579at2759"/>
<keyword evidence="4" id="KW-1185">Reference proteome</keyword>
<dbReference type="EMBL" id="AZBU02000001">
    <property type="protein sequence ID" value="TMS38573.1"/>
    <property type="molecule type" value="Genomic_DNA"/>
</dbReference>
<dbReference type="GO" id="GO:0005615">
    <property type="term" value="C:extracellular space"/>
    <property type="evidence" value="ECO:0007669"/>
    <property type="project" value="TreeGrafter"/>
</dbReference>
<feature type="chain" id="PRO_5020381186" description="Thyroglobulin type-1 domain-containing protein" evidence="2">
    <location>
        <begin position="25"/>
        <end position="379"/>
    </location>
</feature>
<proteinExistence type="predicted"/>
<protein>
    <recommendedName>
        <fullName evidence="5">Thyroglobulin type-1 domain-containing protein</fullName>
    </recommendedName>
</protein>
<evidence type="ECO:0000313" key="3">
    <source>
        <dbReference type="EMBL" id="TMS38573.1"/>
    </source>
</evidence>
<evidence type="ECO:0000313" key="4">
    <source>
        <dbReference type="Proteomes" id="UP000298663"/>
    </source>
</evidence>
<evidence type="ECO:0008006" key="5">
    <source>
        <dbReference type="Google" id="ProtNLM"/>
    </source>
</evidence>
<dbReference type="Proteomes" id="UP000298663">
    <property type="component" value="Chromosome X"/>
</dbReference>
<dbReference type="EMBL" id="CM016762">
    <property type="protein sequence ID" value="TMS38573.1"/>
    <property type="molecule type" value="Genomic_DNA"/>
</dbReference>
<dbReference type="GO" id="GO:0005112">
    <property type="term" value="F:Notch binding"/>
    <property type="evidence" value="ECO:0007669"/>
    <property type="project" value="TreeGrafter"/>
</dbReference>
<reference evidence="3 4" key="2">
    <citation type="journal article" date="2019" name="G3 (Bethesda)">
        <title>Hybrid Assembly of the Genome of the Entomopathogenic Nematode Steinernema carpocapsae Identifies the X-Chromosome.</title>
        <authorList>
            <person name="Serra L."/>
            <person name="Macchietto M."/>
            <person name="Macias-Munoz A."/>
            <person name="McGill C.J."/>
            <person name="Rodriguez I.M."/>
            <person name="Rodriguez B."/>
            <person name="Murad R."/>
            <person name="Mortazavi A."/>
        </authorList>
    </citation>
    <scope>NUCLEOTIDE SEQUENCE [LARGE SCALE GENOMIC DNA]</scope>
    <source>
        <strain evidence="3 4">ALL</strain>
    </source>
</reference>
<sequence>MASPGLMFIFILCILGISTGGTRLTNVVEVACKRNPTLAMCEKHKQEDVFEAIVAEVNNERLKKVVEEKPAEEEQYCQKYKATFYRFCDGNEEPPDNIKKQIISFCQTYDTICVLKIKRDDFAPRAVEQKPPEQPKALVLKTDGSVVNCASPQCRSNTACWKTCRCARIDLLAREFCHGAKNKGKVEFKAVCDFWKFECTPLARGSPVPKSARSDEPHAQDSLFRDKNRKILQDRINVLFNARRTHDSPLLEKILSDDKNKPKAFQAKNYPLLPSDSSYGAGNFDSLTDTGGVLHRTRSRSPFTKPGLWEANPDNPHNRDHANKWYYRPQSVTADWLSGQITWGGHWAVPGVGVGGTDGFSAVHFPTVGTFLNIADDYD</sequence>
<dbReference type="PANTHER" id="PTHR35015">
    <property type="entry name" value="PROTEIN CBR-OSM-7-RELATED"/>
    <property type="match status" value="1"/>
</dbReference>
<name>A0A4V6YSY6_STECR</name>
<feature type="signal peptide" evidence="2">
    <location>
        <begin position="1"/>
        <end position="24"/>
    </location>
</feature>
<gene>
    <name evidence="3" type="ORF">L596_005268</name>
</gene>